<proteinExistence type="predicted"/>
<dbReference type="KEGG" id="kaf:KAFR_0D02200"/>
<accession>H2AU17</accession>
<organism evidence="1 2">
    <name type="scientific">Kazachstania africana (strain ATCC 22294 / BCRC 22015 / CBS 2517 / CECT 1963 / NBRC 1671 / NRRL Y-8276)</name>
    <name type="common">Yeast</name>
    <name type="synonym">Kluyveromyces africanus</name>
    <dbReference type="NCBI Taxonomy" id="1071382"/>
    <lineage>
        <taxon>Eukaryota</taxon>
        <taxon>Fungi</taxon>
        <taxon>Dikarya</taxon>
        <taxon>Ascomycota</taxon>
        <taxon>Saccharomycotina</taxon>
        <taxon>Saccharomycetes</taxon>
        <taxon>Saccharomycetales</taxon>
        <taxon>Saccharomycetaceae</taxon>
        <taxon>Kazachstania</taxon>
    </lineage>
</organism>
<dbReference type="HOGENOM" id="CLU_1482199_0_0_1"/>
<dbReference type="OrthoDB" id="4070542at2759"/>
<dbReference type="Proteomes" id="UP000005220">
    <property type="component" value="Chromosome 4"/>
</dbReference>
<protein>
    <submittedName>
        <fullName evidence="1">Uncharacterized protein</fullName>
    </submittedName>
</protein>
<evidence type="ECO:0000313" key="2">
    <source>
        <dbReference type="Proteomes" id="UP000005220"/>
    </source>
</evidence>
<dbReference type="AlphaFoldDB" id="H2AU17"/>
<gene>
    <name evidence="1" type="primary">KAFR0D02200</name>
    <name evidence="1" type="ORF">KAFR_0D02200</name>
</gene>
<name>H2AU17_KAZAF</name>
<dbReference type="RefSeq" id="XP_003957002.1">
    <property type="nucleotide sequence ID" value="XM_003956953.1"/>
</dbReference>
<dbReference type="GeneID" id="13885825"/>
<reference evidence="1 2" key="1">
    <citation type="journal article" date="2011" name="Proc. Natl. Acad. Sci. U.S.A.">
        <title>Evolutionary erosion of yeast sex chromosomes by mating-type switching accidents.</title>
        <authorList>
            <person name="Gordon J.L."/>
            <person name="Armisen D."/>
            <person name="Proux-Wera E."/>
            <person name="Oheigeartaigh S.S."/>
            <person name="Byrne K.P."/>
            <person name="Wolfe K.H."/>
        </authorList>
    </citation>
    <scope>NUCLEOTIDE SEQUENCE [LARGE SCALE GENOMIC DNA]</scope>
    <source>
        <strain evidence="2">ATCC 22294 / BCRC 22015 / CBS 2517 / CECT 1963 / NBRC 1671 / NRRL Y-8276</strain>
    </source>
</reference>
<keyword evidence="2" id="KW-1185">Reference proteome</keyword>
<sequence>MTALLQSRYDVNKNCVEHTRRNLEFIKSSMNSTHCLKNSKETQGRTQVITILNNSEVKKMTFARHWNERPHLNLLDECNKPVSLAISLQKSLWDLNALVTVSKNNKKYDLLIKVASARRLSSTEMLIIPSTDEAMRYILHKPLTFRTNSVDNFTGAHLALNSKISFRLDDTLIWCLNWKLLQ</sequence>
<evidence type="ECO:0000313" key="1">
    <source>
        <dbReference type="EMBL" id="CCF57867.1"/>
    </source>
</evidence>
<dbReference type="InParanoid" id="H2AU17"/>
<dbReference type="EMBL" id="HE650824">
    <property type="protein sequence ID" value="CCF57867.1"/>
    <property type="molecule type" value="Genomic_DNA"/>
</dbReference>